<protein>
    <submittedName>
        <fullName evidence="1">Uncharacterized protein</fullName>
    </submittedName>
</protein>
<organism evidence="1 2">
    <name type="scientific">Aspergillus steynii IBT 23096</name>
    <dbReference type="NCBI Taxonomy" id="1392250"/>
    <lineage>
        <taxon>Eukaryota</taxon>
        <taxon>Fungi</taxon>
        <taxon>Dikarya</taxon>
        <taxon>Ascomycota</taxon>
        <taxon>Pezizomycotina</taxon>
        <taxon>Eurotiomycetes</taxon>
        <taxon>Eurotiomycetidae</taxon>
        <taxon>Eurotiales</taxon>
        <taxon>Aspergillaceae</taxon>
        <taxon>Aspergillus</taxon>
        <taxon>Aspergillus subgen. Circumdati</taxon>
    </lineage>
</organism>
<sequence>VRFYNLLSELLLYIIRYIKKDNSLLLLSSVNRTLHHLYTCHIFRKLKMAFLTTGLDYLLQISYS</sequence>
<feature type="non-terminal residue" evidence="1">
    <location>
        <position position="1"/>
    </location>
</feature>
<dbReference type="AlphaFoldDB" id="A0A2I2GLW8"/>
<evidence type="ECO:0000313" key="1">
    <source>
        <dbReference type="EMBL" id="PLB53849.1"/>
    </source>
</evidence>
<dbReference type="GeneID" id="36551265"/>
<proteinExistence type="predicted"/>
<gene>
    <name evidence="1" type="ORF">P170DRAFT_346374</name>
</gene>
<evidence type="ECO:0000313" key="2">
    <source>
        <dbReference type="Proteomes" id="UP000234275"/>
    </source>
</evidence>
<name>A0A2I2GLW8_9EURO</name>
<dbReference type="EMBL" id="MSFO01000001">
    <property type="protein sequence ID" value="PLB53849.1"/>
    <property type="molecule type" value="Genomic_DNA"/>
</dbReference>
<keyword evidence="2" id="KW-1185">Reference proteome</keyword>
<dbReference type="RefSeq" id="XP_024709151.1">
    <property type="nucleotide sequence ID" value="XM_024843565.1"/>
</dbReference>
<dbReference type="Proteomes" id="UP000234275">
    <property type="component" value="Unassembled WGS sequence"/>
</dbReference>
<dbReference type="VEuPathDB" id="FungiDB:P170DRAFT_346374"/>
<comment type="caution">
    <text evidence="1">The sequence shown here is derived from an EMBL/GenBank/DDBJ whole genome shotgun (WGS) entry which is preliminary data.</text>
</comment>
<reference evidence="1 2" key="1">
    <citation type="submission" date="2016-12" db="EMBL/GenBank/DDBJ databases">
        <title>The genomes of Aspergillus section Nigri reveals drivers in fungal speciation.</title>
        <authorList>
            <consortium name="DOE Joint Genome Institute"/>
            <person name="Vesth T.C."/>
            <person name="Nybo J."/>
            <person name="Theobald S."/>
            <person name="Brandl J."/>
            <person name="Frisvad J.C."/>
            <person name="Nielsen K.F."/>
            <person name="Lyhne E.K."/>
            <person name="Kogle M.E."/>
            <person name="Kuo A."/>
            <person name="Riley R."/>
            <person name="Clum A."/>
            <person name="Nolan M."/>
            <person name="Lipzen A."/>
            <person name="Salamov A."/>
            <person name="Henrissat B."/>
            <person name="Wiebenga A."/>
            <person name="De Vries R.P."/>
            <person name="Grigoriev I.V."/>
            <person name="Mortensen U.H."/>
            <person name="Andersen M.R."/>
            <person name="Baker S.E."/>
        </authorList>
    </citation>
    <scope>NUCLEOTIDE SEQUENCE [LARGE SCALE GENOMIC DNA]</scope>
    <source>
        <strain evidence="1 2">IBT 23096</strain>
    </source>
</reference>
<accession>A0A2I2GLW8</accession>